<evidence type="ECO:0000256" key="2">
    <source>
        <dbReference type="ARBA" id="ARBA00008097"/>
    </source>
</evidence>
<dbReference type="UniPathway" id="UPA00335"/>
<comment type="catalytic activity">
    <reaction evidence="7">
        <text>C-terminal L-cysteinyl-[HypE protein] + carbamoyl phosphate + ATP + H2O = C-terminal S-carboxamide-L-cysteinyl-[HypE protein] + AMP + phosphate + diphosphate + H(+)</text>
        <dbReference type="Rhea" id="RHEA:55636"/>
        <dbReference type="Rhea" id="RHEA-COMP:14247"/>
        <dbReference type="Rhea" id="RHEA-COMP:14392"/>
        <dbReference type="ChEBI" id="CHEBI:15377"/>
        <dbReference type="ChEBI" id="CHEBI:15378"/>
        <dbReference type="ChEBI" id="CHEBI:30616"/>
        <dbReference type="ChEBI" id="CHEBI:33019"/>
        <dbReference type="ChEBI" id="CHEBI:43474"/>
        <dbReference type="ChEBI" id="CHEBI:58228"/>
        <dbReference type="ChEBI" id="CHEBI:76913"/>
        <dbReference type="ChEBI" id="CHEBI:139126"/>
        <dbReference type="ChEBI" id="CHEBI:456215"/>
    </reaction>
</comment>
<dbReference type="PROSITE" id="PS00150">
    <property type="entry name" value="ACYLPHOSPHATASE_1"/>
    <property type="match status" value="1"/>
</dbReference>
<dbReference type="Gene3D" id="3.30.420.360">
    <property type="match status" value="1"/>
</dbReference>
<dbReference type="Pfam" id="PF01300">
    <property type="entry name" value="Sua5_yciO_yrdC"/>
    <property type="match status" value="1"/>
</dbReference>
<keyword evidence="12" id="KW-0614">Plasmid</keyword>
<evidence type="ECO:0000313" key="13">
    <source>
        <dbReference type="Proteomes" id="UP000000493"/>
    </source>
</evidence>
<geneLocation type="plasmid" evidence="12 13">
    <name>pRUNSL01</name>
</geneLocation>
<dbReference type="PANTHER" id="PTHR42959:SF1">
    <property type="entry name" value="CARBAMOYLTRANSFERASE HYPF"/>
    <property type="match status" value="1"/>
</dbReference>
<dbReference type="Pfam" id="PF00708">
    <property type="entry name" value="Acylphosphatase"/>
    <property type="match status" value="1"/>
</dbReference>
<evidence type="ECO:0000256" key="5">
    <source>
        <dbReference type="ARBA" id="ARBA00022771"/>
    </source>
</evidence>
<keyword evidence="9" id="KW-0378">Hydrolase</keyword>
<dbReference type="EMBL" id="CP002860">
    <property type="protein sequence ID" value="AEI51960.1"/>
    <property type="molecule type" value="Genomic_DNA"/>
</dbReference>
<dbReference type="InterPro" id="IPR006070">
    <property type="entry name" value="Sua5-like_dom"/>
</dbReference>
<dbReference type="PIRSF" id="PIRSF006256">
    <property type="entry name" value="CMPcnvr_hdrg_mat"/>
    <property type="match status" value="1"/>
</dbReference>
<proteinExistence type="inferred from homology"/>
<evidence type="ECO:0000259" key="11">
    <source>
        <dbReference type="PROSITE" id="PS51163"/>
    </source>
</evidence>
<gene>
    <name evidence="12" type="ordered locus">Runsl_5671</name>
</gene>
<dbReference type="SUPFAM" id="SSF55821">
    <property type="entry name" value="YrdC/RibB"/>
    <property type="match status" value="1"/>
</dbReference>
<dbReference type="AlphaFoldDB" id="A0A7U3ZRD3"/>
<dbReference type="InterPro" id="IPR011125">
    <property type="entry name" value="Znf_HypF"/>
</dbReference>
<evidence type="ECO:0000256" key="4">
    <source>
        <dbReference type="ARBA" id="ARBA00022723"/>
    </source>
</evidence>
<comment type="pathway">
    <text evidence="1">Protein modification; [NiFe] hydrogenase maturation.</text>
</comment>
<dbReference type="InterPro" id="IPR001792">
    <property type="entry name" value="Acylphosphatase-like_dom"/>
</dbReference>
<dbReference type="NCBIfam" id="TIGR00143">
    <property type="entry name" value="hypF"/>
    <property type="match status" value="1"/>
</dbReference>
<evidence type="ECO:0000256" key="7">
    <source>
        <dbReference type="ARBA" id="ARBA00048220"/>
    </source>
</evidence>
<dbReference type="Gene3D" id="3.90.870.50">
    <property type="match status" value="1"/>
</dbReference>
<keyword evidence="4" id="KW-0479">Metal-binding</keyword>
<evidence type="ECO:0000256" key="8">
    <source>
        <dbReference type="PIRNR" id="PIRNR006256"/>
    </source>
</evidence>
<dbReference type="Proteomes" id="UP000000493">
    <property type="component" value="Plasmid pRUNSL01"/>
</dbReference>
<dbReference type="GO" id="GO:0016874">
    <property type="term" value="F:ligase activity"/>
    <property type="evidence" value="ECO:0007669"/>
    <property type="project" value="UniProtKB-UniRule"/>
</dbReference>
<dbReference type="GO" id="GO:0016743">
    <property type="term" value="F:carboxyl- or carbamoyltransferase activity"/>
    <property type="evidence" value="ECO:0007669"/>
    <property type="project" value="UniProtKB-UniRule"/>
</dbReference>
<dbReference type="PANTHER" id="PTHR42959">
    <property type="entry name" value="CARBAMOYLTRANSFERASE"/>
    <property type="match status" value="1"/>
</dbReference>
<dbReference type="Gene3D" id="3.30.110.120">
    <property type="match status" value="1"/>
</dbReference>
<evidence type="ECO:0000256" key="6">
    <source>
        <dbReference type="ARBA" id="ARBA00022833"/>
    </source>
</evidence>
<dbReference type="PROSITE" id="PS51160">
    <property type="entry name" value="ACYLPHOSPHATASE_3"/>
    <property type="match status" value="1"/>
</dbReference>
<dbReference type="GO" id="GO:0003998">
    <property type="term" value="F:acylphosphatase activity"/>
    <property type="evidence" value="ECO:0007669"/>
    <property type="project" value="UniProtKB-EC"/>
</dbReference>
<name>A0A7U3ZRD3_RUNSL</name>
<comment type="similarity">
    <text evidence="2 8">Belongs to the carbamoyltransferase HypF family.</text>
</comment>
<dbReference type="GO" id="GO:0008270">
    <property type="term" value="F:zinc ion binding"/>
    <property type="evidence" value="ECO:0007669"/>
    <property type="project" value="UniProtKB-KW"/>
</dbReference>
<dbReference type="KEGG" id="rsi:Runsl_5671"/>
<protein>
    <recommendedName>
        <fullName evidence="8">Carbamoyltransferase</fullName>
        <ecNumber evidence="8">6.2.-.-</ecNumber>
    </recommendedName>
</protein>
<keyword evidence="5" id="KW-0863">Zinc-finger</keyword>
<organism evidence="12 13">
    <name type="scientific">Runella slithyformis (strain ATCC 29530 / DSM 19594 / LMG 11500 / NCIMB 11436 / LSU 4)</name>
    <dbReference type="NCBI Taxonomy" id="761193"/>
    <lineage>
        <taxon>Bacteria</taxon>
        <taxon>Pseudomonadati</taxon>
        <taxon>Bacteroidota</taxon>
        <taxon>Cytophagia</taxon>
        <taxon>Cytophagales</taxon>
        <taxon>Spirosomataceae</taxon>
        <taxon>Runella</taxon>
    </lineage>
</organism>
<evidence type="ECO:0000259" key="10">
    <source>
        <dbReference type="PROSITE" id="PS51160"/>
    </source>
</evidence>
<dbReference type="GO" id="GO:0003725">
    <property type="term" value="F:double-stranded RNA binding"/>
    <property type="evidence" value="ECO:0007669"/>
    <property type="project" value="InterPro"/>
</dbReference>
<dbReference type="InterPro" id="IPR051060">
    <property type="entry name" value="Carbamoyltrans_HypF-like"/>
</dbReference>
<dbReference type="RefSeq" id="WP_013921631.1">
    <property type="nucleotide sequence ID" value="NC_015693.1"/>
</dbReference>
<dbReference type="InterPro" id="IPR017968">
    <property type="entry name" value="Acylphosphatase_CS"/>
</dbReference>
<dbReference type="EC" id="6.2.-.-" evidence="8"/>
<evidence type="ECO:0000313" key="12">
    <source>
        <dbReference type="EMBL" id="AEI51960.1"/>
    </source>
</evidence>
<sequence length="784" mass="88002">MLDTINTTFEIRLNGLVQGVGFRPFVFQLANEWGLKGKVSNGAAGVVIRINADLTTASRFREALLHEAPALAQIIQHTLQEIEPLHFESFDIVESETAERFSLVLPPDFALCNNCRQELHDPANRRYRYPFITCTHCGPRYSIITALPYDRPYTSMAAFKQCASCWHEYNDPADRRFYAQTNSCDDCGPQLGWYKTDGTRSVQLSFLNDSRWILPRVNWALKAGKILAVKGIGGYLLLCDATNEQAVETLRRRKHRPQKPFAVLYPMLEMLQAEVALNEVEINALQGVAAPIVPAERQDACRVAQNVAPQLSSLGIMLPYTPLLDLIANDFGKPLVATSGNISGNPIVYEDEKALTDLTAVADHILTNNRPIAVPQDDSVLRFTPKHQQPIVIRRSRGLPLYVPKGYQNSDFCVAMGASMKSTFAINTTDYLYVSQYLGDLESYETQQNFEQVSAHFLRLQNPDFLPVFGEIKALFCDAHEGYFSTQLAVEAGHRWQIPIQKIQHHQAHLAAVLAENDLLHSTQPLLGVVWDGTGYGSDGQIWGGEFYPFNFSEQPLSKQLRELPHRLHFDYFDALLGDKMPREPRLSALSFCKGVVGSDAILQPKFSPVEWGVYQNVLSNNLLKTSSVGRIFDAVASVLGLMDKVTYEGEAAFLLETLAARYFARHGYAFSEYYLENTEIKANIPTRKLAEELLIDIQKGCSSDWIAAKFHFSLVKIVETTAQRLGVRQLAFSGGVFQNAVLIDLLIEHLSPHFQLYFHRQLSPNDENIAYGQMVLGSLLMKD</sequence>
<evidence type="ECO:0000256" key="9">
    <source>
        <dbReference type="PROSITE-ProRule" id="PRU00520"/>
    </source>
</evidence>
<keyword evidence="3" id="KW-0436">Ligase</keyword>
<dbReference type="InterPro" id="IPR036046">
    <property type="entry name" value="Acylphosphatase-like_dom_sf"/>
</dbReference>
<feature type="domain" description="YrdC-like" evidence="11">
    <location>
        <begin position="211"/>
        <end position="398"/>
    </location>
</feature>
<evidence type="ECO:0000256" key="1">
    <source>
        <dbReference type="ARBA" id="ARBA00004711"/>
    </source>
</evidence>
<dbReference type="InterPro" id="IPR041440">
    <property type="entry name" value="HypF_C"/>
</dbReference>
<dbReference type="Pfam" id="PF22521">
    <property type="entry name" value="HypF_C_2"/>
    <property type="match status" value="1"/>
</dbReference>
<evidence type="ECO:0000256" key="3">
    <source>
        <dbReference type="ARBA" id="ARBA00022598"/>
    </source>
</evidence>
<dbReference type="Gene3D" id="3.30.420.40">
    <property type="match status" value="1"/>
</dbReference>
<dbReference type="SUPFAM" id="SSF54975">
    <property type="entry name" value="Acylphosphatase/BLUF domain-like"/>
    <property type="match status" value="1"/>
</dbReference>
<dbReference type="InterPro" id="IPR017945">
    <property type="entry name" value="DHBP_synth_RibB-like_a/b_dom"/>
</dbReference>
<keyword evidence="6" id="KW-0862">Zinc</keyword>
<accession>A0A7U3ZRD3</accession>
<dbReference type="InterPro" id="IPR004421">
    <property type="entry name" value="Carbamoyltransferase_HypF"/>
</dbReference>
<dbReference type="GO" id="GO:0051604">
    <property type="term" value="P:protein maturation"/>
    <property type="evidence" value="ECO:0007669"/>
    <property type="project" value="TreeGrafter"/>
</dbReference>
<reference evidence="12 13" key="2">
    <citation type="journal article" date="2012" name="Stand. Genomic Sci.">
        <title>Complete genome sequence of the aquatic bacterium Runella slithyformis type strain (LSU 4(T)).</title>
        <authorList>
            <person name="Copeland A."/>
            <person name="Zhang X."/>
            <person name="Misra M."/>
            <person name="Lapidus A."/>
            <person name="Nolan M."/>
            <person name="Lucas S."/>
            <person name="Deshpande S."/>
            <person name="Cheng J.F."/>
            <person name="Tapia R."/>
            <person name="Goodwin L.A."/>
            <person name="Pitluck S."/>
            <person name="Liolios K."/>
            <person name="Pagani I."/>
            <person name="Ivanova N."/>
            <person name="Mikhailova N."/>
            <person name="Pati A."/>
            <person name="Chen A."/>
            <person name="Palaniappan K."/>
            <person name="Land M."/>
            <person name="Hauser L."/>
            <person name="Pan C."/>
            <person name="Jeffries C.D."/>
            <person name="Detter J.C."/>
            <person name="Brambilla E.M."/>
            <person name="Rohde M."/>
            <person name="Djao O.D."/>
            <person name="Goker M."/>
            <person name="Sikorski J."/>
            <person name="Tindall B.J."/>
            <person name="Woyke T."/>
            <person name="Bristow J."/>
            <person name="Eisen J.A."/>
            <person name="Markowitz V."/>
            <person name="Hugenholtz P."/>
            <person name="Kyrpides N.C."/>
            <person name="Klenk H.P."/>
            <person name="Mavromatis K."/>
        </authorList>
    </citation>
    <scope>NUCLEOTIDE SEQUENCE [LARGE SCALE GENOMIC DNA]</scope>
    <source>
        <strain evidence="13">ATCC 29530 / DSM 19594 / LMG 11500 / NCIMB 11436 / LSU 4</strain>
    </source>
</reference>
<dbReference type="Pfam" id="PF17788">
    <property type="entry name" value="HypF_C"/>
    <property type="match status" value="1"/>
</dbReference>
<keyword evidence="13" id="KW-1185">Reference proteome</keyword>
<dbReference type="PROSITE" id="PS51163">
    <property type="entry name" value="YRDC"/>
    <property type="match status" value="1"/>
</dbReference>
<dbReference type="Pfam" id="PF07503">
    <property type="entry name" value="zf-HYPF"/>
    <property type="match status" value="2"/>
</dbReference>
<feature type="domain" description="Acylphosphatase-like" evidence="10">
    <location>
        <begin position="8"/>
        <end position="94"/>
    </location>
</feature>
<comment type="catalytic activity">
    <reaction evidence="9">
        <text>an acyl phosphate + H2O = a carboxylate + phosphate + H(+)</text>
        <dbReference type="Rhea" id="RHEA:14965"/>
        <dbReference type="ChEBI" id="CHEBI:15377"/>
        <dbReference type="ChEBI" id="CHEBI:15378"/>
        <dbReference type="ChEBI" id="CHEBI:29067"/>
        <dbReference type="ChEBI" id="CHEBI:43474"/>
        <dbReference type="ChEBI" id="CHEBI:59918"/>
        <dbReference type="EC" id="3.6.1.7"/>
    </reaction>
</comment>
<reference evidence="13" key="1">
    <citation type="submission" date="2011-06" db="EMBL/GenBank/DDBJ databases">
        <title>The complete genome of plasmid 1 of Runella slithyformis DSM 19594.</title>
        <authorList>
            <consortium name="US DOE Joint Genome Institute (JGI-PGF)"/>
            <person name="Lucas S."/>
            <person name="Han J."/>
            <person name="Lapidus A."/>
            <person name="Bruce D."/>
            <person name="Goodwin L."/>
            <person name="Pitluck S."/>
            <person name="Peters L."/>
            <person name="Kyrpides N."/>
            <person name="Mavromatis K."/>
            <person name="Ivanova N."/>
            <person name="Ovchinnikova G."/>
            <person name="Zhang X."/>
            <person name="Misra M."/>
            <person name="Detter J.C."/>
            <person name="Tapia R."/>
            <person name="Han C."/>
            <person name="Land M."/>
            <person name="Hauser L."/>
            <person name="Markowitz V."/>
            <person name="Cheng J.-F."/>
            <person name="Hugenholtz P."/>
            <person name="Woyke T."/>
            <person name="Wu D."/>
            <person name="Tindall B."/>
            <person name="Faehrich R."/>
            <person name="Brambilla E."/>
            <person name="Klenk H.-P."/>
            <person name="Eisen J.A."/>
        </authorList>
    </citation>
    <scope>NUCLEOTIDE SEQUENCE [LARGE SCALE GENOMIC DNA]</scope>
    <source>
        <strain evidence="13">ATCC 29530 / DSM 19594 / LMG 11500 / NCIMB 11436 / LSU 4</strain>
        <plasmid evidence="13">pRUNSL01</plasmid>
    </source>
</reference>
<dbReference type="InterPro" id="IPR055128">
    <property type="entry name" value="HypF_C_2"/>
</dbReference>
<feature type="active site" evidence="9">
    <location>
        <position position="41"/>
    </location>
</feature>
<feature type="active site" evidence="9">
    <location>
        <position position="23"/>
    </location>
</feature>